<dbReference type="PROSITE" id="PS51839">
    <property type="entry name" value="4FE4S_HC3"/>
    <property type="match status" value="1"/>
</dbReference>
<dbReference type="Gene3D" id="3.40.50.300">
    <property type="entry name" value="P-loop containing nucleotide triphosphate hydrolases"/>
    <property type="match status" value="1"/>
</dbReference>
<dbReference type="CDD" id="cd02773">
    <property type="entry name" value="MopB_Res-Cmplx1_Nad11"/>
    <property type="match status" value="1"/>
</dbReference>
<dbReference type="OrthoDB" id="10249365at2759"/>
<dbReference type="CDD" id="cd00207">
    <property type="entry name" value="fer2"/>
    <property type="match status" value="1"/>
</dbReference>
<dbReference type="InterPro" id="IPR019574">
    <property type="entry name" value="NADH_UbQ_OxRdtase_Gsu_4Fe4S-bd"/>
</dbReference>
<dbReference type="SUPFAM" id="SSF52540">
    <property type="entry name" value="P-loop containing nucleoside triphosphate hydrolases"/>
    <property type="match status" value="1"/>
</dbReference>
<dbReference type="SUPFAM" id="SSF54862">
    <property type="entry name" value="4Fe-4S ferredoxins"/>
    <property type="match status" value="1"/>
</dbReference>
<keyword evidence="7" id="KW-0411">Iron-sulfur</keyword>
<dbReference type="InterPro" id="IPR015405">
    <property type="entry name" value="NDUFS1-like_C"/>
</dbReference>
<dbReference type="PROSITE" id="PS00641">
    <property type="entry name" value="COMPLEX1_75K_1"/>
    <property type="match status" value="1"/>
</dbReference>
<name>A0A2P6TYS6_CHLSO</name>
<dbReference type="Proteomes" id="UP000239899">
    <property type="component" value="Unassembled WGS sequence"/>
</dbReference>
<dbReference type="InterPro" id="IPR027417">
    <property type="entry name" value="P-loop_NTPase"/>
</dbReference>
<comment type="similarity">
    <text evidence="2 10">Belongs to the complex I 75 kDa subunit family.</text>
</comment>
<dbReference type="STRING" id="3076.A0A2P6TYS6"/>
<protein>
    <submittedName>
        <fullName evidence="15">NADH:ubiquinone oxidoreductase 76 kDa subunit</fullName>
    </submittedName>
</protein>
<dbReference type="InterPro" id="IPR006963">
    <property type="entry name" value="Mopterin_OxRdtase_4Fe-4S_dom"/>
</dbReference>
<comment type="cofactor">
    <cofactor evidence="9">
        <name>[2Fe-2S] cluster</name>
        <dbReference type="ChEBI" id="CHEBI:190135"/>
    </cofactor>
</comment>
<feature type="compositionally biased region" description="Low complexity" evidence="11">
    <location>
        <begin position="1145"/>
        <end position="1184"/>
    </location>
</feature>
<feature type="domain" description="4Fe-4S Mo/W bis-MGD-type" evidence="13">
    <location>
        <begin position="564"/>
        <end position="620"/>
    </location>
</feature>
<dbReference type="GO" id="GO:0016651">
    <property type="term" value="F:oxidoreductase activity, acting on NAD(P)H"/>
    <property type="evidence" value="ECO:0007669"/>
    <property type="project" value="InterPro"/>
</dbReference>
<dbReference type="Pfam" id="PF13510">
    <property type="entry name" value="Fer2_4"/>
    <property type="match status" value="1"/>
</dbReference>
<dbReference type="InterPro" id="IPR000623">
    <property type="entry name" value="Shikimate_kinase/TSH1"/>
</dbReference>
<dbReference type="Pfam" id="PF22151">
    <property type="entry name" value="Fer4_NDSU1"/>
    <property type="match status" value="1"/>
</dbReference>
<dbReference type="SUPFAM" id="SSF54292">
    <property type="entry name" value="2Fe-2S ferredoxin-like"/>
    <property type="match status" value="1"/>
</dbReference>
<dbReference type="PROSITE" id="PS00642">
    <property type="entry name" value="COMPLEX1_75K_2"/>
    <property type="match status" value="1"/>
</dbReference>
<feature type="compositionally biased region" description="Low complexity" evidence="11">
    <location>
        <begin position="1068"/>
        <end position="1097"/>
    </location>
</feature>
<gene>
    <name evidence="15" type="ORF">C2E21_2074</name>
</gene>
<dbReference type="GO" id="GO:0042773">
    <property type="term" value="P:ATP synthesis coupled electron transport"/>
    <property type="evidence" value="ECO:0007669"/>
    <property type="project" value="InterPro"/>
</dbReference>
<dbReference type="FunFam" id="3.30.200.210:FF:000002">
    <property type="entry name" value="NADH-ubiquinone oxidoreductase 75 kDa subunit"/>
    <property type="match status" value="1"/>
</dbReference>
<feature type="region of interest" description="Disordered" evidence="11">
    <location>
        <begin position="1145"/>
        <end position="1446"/>
    </location>
</feature>
<keyword evidence="16" id="KW-1185">Reference proteome</keyword>
<dbReference type="Pfam" id="PF01202">
    <property type="entry name" value="SKI"/>
    <property type="match status" value="1"/>
</dbReference>
<evidence type="ECO:0000259" key="12">
    <source>
        <dbReference type="PROSITE" id="PS51085"/>
    </source>
</evidence>
<dbReference type="SMART" id="SM00929">
    <property type="entry name" value="NADH-G_4Fe-4S_3"/>
    <property type="match status" value="1"/>
</dbReference>
<feature type="compositionally biased region" description="Acidic residues" evidence="11">
    <location>
        <begin position="1369"/>
        <end position="1384"/>
    </location>
</feature>
<evidence type="ECO:0000313" key="15">
    <source>
        <dbReference type="EMBL" id="PRW59214.1"/>
    </source>
</evidence>
<evidence type="ECO:0000256" key="5">
    <source>
        <dbReference type="ARBA" id="ARBA00022967"/>
    </source>
</evidence>
<dbReference type="InterPro" id="IPR010228">
    <property type="entry name" value="NADH_UbQ_OxRdtase_Gsu"/>
</dbReference>
<dbReference type="FunFam" id="3.30.70.20:FF:000002">
    <property type="entry name" value="NADH-ubiquinone oxidoreductase 75 kDa subunit"/>
    <property type="match status" value="1"/>
</dbReference>
<feature type="compositionally biased region" description="Acidic residues" evidence="11">
    <location>
        <begin position="1227"/>
        <end position="1241"/>
    </location>
</feature>
<dbReference type="EMBL" id="LHPG02000004">
    <property type="protein sequence ID" value="PRW59214.1"/>
    <property type="molecule type" value="Genomic_DNA"/>
</dbReference>
<dbReference type="InterPro" id="IPR000283">
    <property type="entry name" value="NADH_UbQ_OxRdtase_75kDa_su_CS"/>
</dbReference>
<feature type="region of interest" description="Disordered" evidence="11">
    <location>
        <begin position="1057"/>
        <end position="1123"/>
    </location>
</feature>
<evidence type="ECO:0000256" key="7">
    <source>
        <dbReference type="ARBA" id="ARBA00023014"/>
    </source>
</evidence>
<dbReference type="InterPro" id="IPR031322">
    <property type="entry name" value="Shikimate/glucono_kinase"/>
</dbReference>
<feature type="compositionally biased region" description="Low complexity" evidence="11">
    <location>
        <begin position="1343"/>
        <end position="1355"/>
    </location>
</feature>
<dbReference type="FunFam" id="3.40.50.740:FF:000012">
    <property type="entry name" value="NADH dehydrogenase [ubiquinone] iron-sulfur protein 1 mitochondrial"/>
    <property type="match status" value="1"/>
</dbReference>
<feature type="compositionally biased region" description="Low complexity" evidence="11">
    <location>
        <begin position="1209"/>
        <end position="1226"/>
    </location>
</feature>
<dbReference type="Pfam" id="PF10588">
    <property type="entry name" value="NADH-G_4Fe-4S_3"/>
    <property type="match status" value="1"/>
</dbReference>
<accession>A0A2P6TYS6</accession>
<dbReference type="NCBIfam" id="TIGR01973">
    <property type="entry name" value="NuoG"/>
    <property type="match status" value="1"/>
</dbReference>
<dbReference type="GO" id="GO:0016020">
    <property type="term" value="C:membrane"/>
    <property type="evidence" value="ECO:0007669"/>
    <property type="project" value="InterPro"/>
</dbReference>
<evidence type="ECO:0000256" key="11">
    <source>
        <dbReference type="SAM" id="MobiDB-lite"/>
    </source>
</evidence>
<evidence type="ECO:0000256" key="2">
    <source>
        <dbReference type="ARBA" id="ARBA00005404"/>
    </source>
</evidence>
<dbReference type="InterPro" id="IPR001041">
    <property type="entry name" value="2Fe-2S_ferredoxin-type"/>
</dbReference>
<keyword evidence="8" id="KW-0520">NAD</keyword>
<dbReference type="PANTHER" id="PTHR43105:SF13">
    <property type="entry name" value="NADH-UBIQUINONE OXIDOREDUCTASE 75 KDA SUBUNIT, MITOCHONDRIAL"/>
    <property type="match status" value="1"/>
</dbReference>
<dbReference type="GO" id="GO:0008137">
    <property type="term" value="F:NADH dehydrogenase (ubiquinone) activity"/>
    <property type="evidence" value="ECO:0007669"/>
    <property type="project" value="InterPro"/>
</dbReference>
<evidence type="ECO:0000256" key="10">
    <source>
        <dbReference type="RuleBase" id="RU004523"/>
    </source>
</evidence>
<comment type="caution">
    <text evidence="15">The sequence shown here is derived from an EMBL/GenBank/DDBJ whole genome shotgun (WGS) entry which is preliminary data.</text>
</comment>
<dbReference type="FunFam" id="3.10.20.740:FF:000001">
    <property type="entry name" value="NADH-quinone oxidoreductase subunit G"/>
    <property type="match status" value="1"/>
</dbReference>
<dbReference type="PROSITE" id="PS51669">
    <property type="entry name" value="4FE4S_MOW_BIS_MGD"/>
    <property type="match status" value="1"/>
</dbReference>
<feature type="domain" description="2Fe-2S ferredoxin-type" evidence="12">
    <location>
        <begin position="349"/>
        <end position="427"/>
    </location>
</feature>
<dbReference type="Pfam" id="PF22117">
    <property type="entry name" value="Fer4_Nqo3"/>
    <property type="match status" value="1"/>
</dbReference>
<dbReference type="Pfam" id="PF00384">
    <property type="entry name" value="Molybdopterin"/>
    <property type="match status" value="1"/>
</dbReference>
<feature type="region of interest" description="Disordered" evidence="11">
    <location>
        <begin position="219"/>
        <end position="238"/>
    </location>
</feature>
<dbReference type="InterPro" id="IPR036010">
    <property type="entry name" value="2Fe-2S_ferredoxin-like_sf"/>
</dbReference>
<dbReference type="CDD" id="cd00464">
    <property type="entry name" value="SK"/>
    <property type="match status" value="1"/>
</dbReference>
<feature type="compositionally biased region" description="Acidic residues" evidence="11">
    <location>
        <begin position="1250"/>
        <end position="1266"/>
    </location>
</feature>
<sequence>MQAVITAQPPAAAAPCHSRRLQPAAALCSPAASSQRSAAALPRRQLARQAVCSWQRQRAARPVAAAAAPRDFDKDRFESANKDYAKLTQQIEDTATEVVEGLQGTSLFLVGMMGSGKSTVGKLVAQAIGYCFFDTDVLIESVTNKQVREIFAEDGEDNFREIETQVLAELSPFKNCVIATGGGVPTRAENWGHMQGGITVWLNGQPTLLAHRVVGDGTESRPLLSQSGEQSDAEQQQQVDEYTAAVARLTALLDERRPLYQDADITVSLEGSGPDADIGAPAMEVAYRVLSAINQRIKDDAEERKRRMDFEIVREDLPATMTRLRQLRGVQGWQLRGLAAAAQPAPADDLIECIVDGKPVKVPKGANVLSACTAAGVDVPRFCYHERLSIAGNCRMCLVEVEKSPKPVASCAMPAAPGMNIKTDTPLVKKAREGVMEFLLINHPLDCPICDQGGECDLQDQSMVFGSDRSRFTEVKRAVSDKNLGPLVKTVMTRCIHCTRCIRFAKEIAGTDDLGITGRGRDAEVGTYVEKLMTSELSGNVIDLCPVGALTSKPAAFTYRNWELKTTESVDTSDAMGANIRVDSRGVEVIRIVPRLNEEVNQEWISDKARFQYDALRYQRLNMPYVKGDKGLQQATWPEAFAAIQKAVAGMKGGEMRAIAGKLADAESMVALKDLFNRLGAGDLRSEGGFPDFDADVRSNYLFNSSIAGIDSADAILLIGTNPRIEAPVLNARIRASNLAGVPVAVVGQQYDLTYPVEHLGEGADALDKLLKGDYLKRLKGAQRPLVVVGPGVLQRNDRDAVLQKVHKVVEKADVVREGWNGFNVLHDTASRVAALDIGFLPSARARASSTAPKLVYLLGADDFSEADVPADAFVIYQGHHGDRGAARANVVLPATAYTEKFATYVNFEGRPQSTKTAVPSVGDARDDWKIVRAVSEVVGAPLPYNSLEDVRRRLADVAPHFGRRDAVEAPLWLNGEYFKAFAERAKAAKTGGQPLATSIPQFYQTDAISRASKVMAKCIKARQSPVPGLHQAAMWRRAAVLLALVLALAASSAAARPGPTLDEAGDGLLTDARGGATAGDDTAADSTVQPSGSGDTTSDDDAWWTTSRGTQASSAAAATGGAAAQADSEGSLFLQQQLNALDAAAESQPAGGSDAAAGQAQLNQGGAQQAQQASLGGLASGSADVDTSGYAQPSGTGTRAASTVQPLQAASAQQQHTNTQQQQLDAEGEGDADAAQDDYDTGSTASGSDAEEGEQEEAEEGEEEGGSQAATKAGSVYENDYLDGDDDSGAGSGSSDGGSDESGSNSGSGDGEEEQHSVLAAAGGGSSLGAAVEQRQLIQDWDGGASRGSAGSDSELGTEVGELHDGSEGQEAEGDGEDEDEDMEYSRSSSKGSGSGSMRQEGVGDDKWDANEDSEPSERVSVQGGAATFDSAAGDDRFTHGLPGN</sequence>
<dbReference type="Gene3D" id="3.30.70.20">
    <property type="match status" value="1"/>
</dbReference>
<dbReference type="GO" id="GO:0046872">
    <property type="term" value="F:metal ion binding"/>
    <property type="evidence" value="ECO:0007669"/>
    <property type="project" value="UniProtKB-KW"/>
</dbReference>
<keyword evidence="6" id="KW-0408">Iron</keyword>
<evidence type="ECO:0000256" key="9">
    <source>
        <dbReference type="ARBA" id="ARBA00034078"/>
    </source>
</evidence>
<keyword evidence="5" id="KW-1278">Translocase</keyword>
<organism evidence="15 16">
    <name type="scientific">Chlorella sorokiniana</name>
    <name type="common">Freshwater green alga</name>
    <dbReference type="NCBI Taxonomy" id="3076"/>
    <lineage>
        <taxon>Eukaryota</taxon>
        <taxon>Viridiplantae</taxon>
        <taxon>Chlorophyta</taxon>
        <taxon>core chlorophytes</taxon>
        <taxon>Trebouxiophyceae</taxon>
        <taxon>Chlorellales</taxon>
        <taxon>Chlorellaceae</taxon>
        <taxon>Chlorella clade</taxon>
        <taxon>Chlorella</taxon>
    </lineage>
</organism>
<evidence type="ECO:0000256" key="4">
    <source>
        <dbReference type="ARBA" id="ARBA00022723"/>
    </source>
</evidence>
<dbReference type="SUPFAM" id="SSF53706">
    <property type="entry name" value="Formate dehydrogenase/DMSO reductase, domains 1-3"/>
    <property type="match status" value="1"/>
</dbReference>
<dbReference type="Pfam" id="PF09326">
    <property type="entry name" value="NADH_dhqG_C"/>
    <property type="match status" value="1"/>
</dbReference>
<evidence type="ECO:0000256" key="8">
    <source>
        <dbReference type="ARBA" id="ARBA00023027"/>
    </source>
</evidence>
<feature type="compositionally biased region" description="Polar residues" evidence="11">
    <location>
        <begin position="1190"/>
        <end position="1207"/>
    </location>
</feature>
<dbReference type="Gene3D" id="3.40.50.740">
    <property type="match status" value="1"/>
</dbReference>
<dbReference type="InterPro" id="IPR006656">
    <property type="entry name" value="Mopterin_OxRdtase"/>
</dbReference>
<dbReference type="InterPro" id="IPR050123">
    <property type="entry name" value="Prok_molybdopt-oxidoreductase"/>
</dbReference>
<dbReference type="HAMAP" id="MF_00109">
    <property type="entry name" value="Shikimate_kinase"/>
    <property type="match status" value="1"/>
</dbReference>
<feature type="domain" description="4Fe-4S His(Cys)3-ligated-type" evidence="14">
    <location>
        <begin position="427"/>
        <end position="466"/>
    </location>
</feature>
<proteinExistence type="inferred from homology"/>
<dbReference type="Gene3D" id="3.30.200.210">
    <property type="match status" value="1"/>
</dbReference>
<dbReference type="PROSITE" id="PS00643">
    <property type="entry name" value="COMPLEX1_75K_3"/>
    <property type="match status" value="1"/>
</dbReference>
<reference evidence="15 16" key="1">
    <citation type="journal article" date="2018" name="Plant J.">
        <title>Genome sequences of Chlorella sorokiniana UTEX 1602 and Micractinium conductrix SAG 241.80: implications to maltose excretion by a green alga.</title>
        <authorList>
            <person name="Arriola M.B."/>
            <person name="Velmurugan N."/>
            <person name="Zhang Y."/>
            <person name="Plunkett M.H."/>
            <person name="Hondzo H."/>
            <person name="Barney B.M."/>
        </authorList>
    </citation>
    <scope>NUCLEOTIDE SEQUENCE [LARGE SCALE GENOMIC DNA]</scope>
    <source>
        <strain evidence="16">UTEX 1602</strain>
    </source>
</reference>
<feature type="compositionally biased region" description="Low complexity" evidence="11">
    <location>
        <begin position="1104"/>
        <end position="1123"/>
    </location>
</feature>
<evidence type="ECO:0000256" key="1">
    <source>
        <dbReference type="ARBA" id="ARBA00001966"/>
    </source>
</evidence>
<evidence type="ECO:0000256" key="3">
    <source>
        <dbReference type="ARBA" id="ARBA00022485"/>
    </source>
</evidence>
<feature type="compositionally biased region" description="Polar residues" evidence="11">
    <location>
        <begin position="223"/>
        <end position="238"/>
    </location>
</feature>
<dbReference type="PRINTS" id="PR01100">
    <property type="entry name" value="SHIKIMTKNASE"/>
</dbReference>
<dbReference type="InterPro" id="IPR054351">
    <property type="entry name" value="NADH_UbQ_OxRdtase_ferredoxin"/>
</dbReference>
<evidence type="ECO:0000259" key="14">
    <source>
        <dbReference type="PROSITE" id="PS51839"/>
    </source>
</evidence>
<comment type="cofactor">
    <cofactor evidence="1">
        <name>[4Fe-4S] cluster</name>
        <dbReference type="ChEBI" id="CHEBI:49883"/>
    </cofactor>
</comment>
<evidence type="ECO:0000256" key="6">
    <source>
        <dbReference type="ARBA" id="ARBA00023004"/>
    </source>
</evidence>
<dbReference type="PROSITE" id="PS51085">
    <property type="entry name" value="2FE2S_FER_2"/>
    <property type="match status" value="1"/>
</dbReference>
<keyword evidence="4" id="KW-0479">Metal-binding</keyword>
<dbReference type="GO" id="GO:0051539">
    <property type="term" value="F:4 iron, 4 sulfur cluster binding"/>
    <property type="evidence" value="ECO:0007669"/>
    <property type="project" value="UniProtKB-KW"/>
</dbReference>
<dbReference type="PANTHER" id="PTHR43105">
    <property type="entry name" value="RESPIRATORY NITRATE REDUCTASE"/>
    <property type="match status" value="1"/>
</dbReference>
<evidence type="ECO:0000259" key="13">
    <source>
        <dbReference type="PROSITE" id="PS51669"/>
    </source>
</evidence>
<evidence type="ECO:0000313" key="16">
    <source>
        <dbReference type="Proteomes" id="UP000239899"/>
    </source>
</evidence>
<dbReference type="Gene3D" id="3.10.20.740">
    <property type="match status" value="1"/>
</dbReference>
<keyword evidence="3" id="KW-0004">4Fe-4S</keyword>